<dbReference type="SUPFAM" id="SSF53448">
    <property type="entry name" value="Nucleotide-diphospho-sugar transferases"/>
    <property type="match status" value="1"/>
</dbReference>
<comment type="similarity">
    <text evidence="5">Belongs to the KdsB family.</text>
</comment>
<dbReference type="NCBIfam" id="NF009905">
    <property type="entry name" value="PRK13368.1"/>
    <property type="match status" value="1"/>
</dbReference>
<comment type="caution">
    <text evidence="6">The sequence shown here is derived from an EMBL/GenBank/DDBJ whole genome shotgun (WGS) entry which is preliminary data.</text>
</comment>
<keyword evidence="4 5" id="KW-0448">Lipopolysaccharide biosynthesis</keyword>
<dbReference type="AlphaFoldDB" id="A0A6N4E542"/>
<evidence type="ECO:0000313" key="6">
    <source>
        <dbReference type="EMBL" id="PUE04962.1"/>
    </source>
</evidence>
<accession>A0A6N4E542</accession>
<dbReference type="NCBIfam" id="NF003950">
    <property type="entry name" value="PRK05450.1-3"/>
    <property type="match status" value="1"/>
</dbReference>
<dbReference type="HAMAP" id="MF_00057">
    <property type="entry name" value="KdsB"/>
    <property type="match status" value="1"/>
</dbReference>
<name>A0A6N4E542_9GAMM</name>
<dbReference type="GO" id="GO:0008690">
    <property type="term" value="F:3-deoxy-manno-octulosonate cytidylyltransferase activity"/>
    <property type="evidence" value="ECO:0007669"/>
    <property type="project" value="UniProtKB-UniRule"/>
</dbReference>
<dbReference type="EC" id="2.7.7.38" evidence="5"/>
<dbReference type="PANTHER" id="PTHR42866:SF2">
    <property type="entry name" value="3-DEOXY-MANNO-OCTULOSONATE CYTIDYLYLTRANSFERASE, MITOCHONDRIAL"/>
    <property type="match status" value="1"/>
</dbReference>
<evidence type="ECO:0000256" key="4">
    <source>
        <dbReference type="ARBA" id="ARBA00022985"/>
    </source>
</evidence>
<dbReference type="GO" id="GO:0016020">
    <property type="term" value="C:membrane"/>
    <property type="evidence" value="ECO:0007669"/>
    <property type="project" value="UniProtKB-SubCell"/>
</dbReference>
<dbReference type="NCBIfam" id="TIGR00466">
    <property type="entry name" value="kdsB"/>
    <property type="match status" value="1"/>
</dbReference>
<reference evidence="6 7" key="1">
    <citation type="submission" date="2018-01" db="EMBL/GenBank/DDBJ databases">
        <title>Novel co-symbiosis in the lucinid bivalve Phacoides pectinatus.</title>
        <authorList>
            <person name="Lim S.J."/>
            <person name="Davis B.G."/>
            <person name="Gill D.E."/>
            <person name="Engel A.S."/>
            <person name="Anderson L.C."/>
            <person name="Campbell B.J."/>
        </authorList>
    </citation>
    <scope>NUCLEOTIDE SEQUENCE [LARGE SCALE GENOMIC DNA]</scope>
    <source>
        <strain evidence="6">N3_P5</strain>
    </source>
</reference>
<keyword evidence="3 5" id="KW-0548">Nucleotidyltransferase</keyword>
<evidence type="ECO:0000313" key="7">
    <source>
        <dbReference type="Proteomes" id="UP000250928"/>
    </source>
</evidence>
<evidence type="ECO:0000256" key="3">
    <source>
        <dbReference type="ARBA" id="ARBA00022695"/>
    </source>
</evidence>
<sequence length="253" mass="27599">MRFKVVIPARYASTRLPGKPLLEIAGKPMIQHVCERAGASGAEEVVVATDDQRIAEAVRGLGFEVCMTSSVHHSGTERIAEVVERLGWPEESIVVNLQGDEPAMPAALLAQVARDMEAHPDAVVTTLSTPILEREVLFDPHVVKVVSDGAGYALYFSRAPIPWHRDEFLHPDQPLPDNGMFARHIGLYAYRAGFLARYVAWPPSPLERAESLEQLRVLWHGARIHVSGAVEVPGHGVDTADDLKRVEAALGAG</sequence>
<dbReference type="InterPro" id="IPR029044">
    <property type="entry name" value="Nucleotide-diphossugar_trans"/>
</dbReference>
<proteinExistence type="inferred from homology"/>
<evidence type="ECO:0000256" key="1">
    <source>
        <dbReference type="ARBA" id="ARBA00004370"/>
    </source>
</evidence>
<dbReference type="FunFam" id="3.90.550.10:FF:000011">
    <property type="entry name" value="3-deoxy-manno-octulosonate cytidylyltransferase"/>
    <property type="match status" value="1"/>
</dbReference>
<evidence type="ECO:0000256" key="5">
    <source>
        <dbReference type="HAMAP-Rule" id="MF_00057"/>
    </source>
</evidence>
<dbReference type="InterPro" id="IPR003329">
    <property type="entry name" value="Cytidylyl_trans"/>
</dbReference>
<organism evidence="6 7">
    <name type="scientific">Candidatus Sedimenticola endophacoides</name>
    <dbReference type="NCBI Taxonomy" id="2548426"/>
    <lineage>
        <taxon>Bacteria</taxon>
        <taxon>Pseudomonadati</taxon>
        <taxon>Pseudomonadota</taxon>
        <taxon>Gammaproteobacteria</taxon>
        <taxon>Chromatiales</taxon>
        <taxon>Sedimenticolaceae</taxon>
        <taxon>Sedimenticola</taxon>
    </lineage>
</organism>
<dbReference type="Proteomes" id="UP000250928">
    <property type="component" value="Unassembled WGS sequence"/>
</dbReference>
<dbReference type="NCBIfam" id="NF003952">
    <property type="entry name" value="PRK05450.1-5"/>
    <property type="match status" value="1"/>
</dbReference>
<dbReference type="CDD" id="cd02517">
    <property type="entry name" value="CMP-KDO-Synthetase"/>
    <property type="match status" value="1"/>
</dbReference>
<dbReference type="EMBL" id="PQCO01000103">
    <property type="protein sequence ID" value="PUE04962.1"/>
    <property type="molecule type" value="Genomic_DNA"/>
</dbReference>
<comment type="pathway">
    <text evidence="5">Nucleotide-sugar biosynthesis; CMP-3-deoxy-D-manno-octulosonate biosynthesis; CMP-3-deoxy-D-manno-octulosonate from 3-deoxy-D-manno-octulosonate and CTP: step 1/1.</text>
</comment>
<protein>
    <recommendedName>
        <fullName evidence="5">3-deoxy-manno-octulosonate cytidylyltransferase</fullName>
        <ecNumber evidence="5">2.7.7.38</ecNumber>
    </recommendedName>
    <alternativeName>
        <fullName evidence="5">CMP-2-keto-3-deoxyoctulosonic acid synthase</fullName>
        <shortName evidence="5">CKS</shortName>
        <shortName evidence="5">CMP-KDO synthase</shortName>
    </alternativeName>
</protein>
<dbReference type="Pfam" id="PF02348">
    <property type="entry name" value="CTP_transf_3"/>
    <property type="match status" value="1"/>
</dbReference>
<dbReference type="InterPro" id="IPR004528">
    <property type="entry name" value="KdsB"/>
</dbReference>
<dbReference type="GO" id="GO:0005829">
    <property type="term" value="C:cytosol"/>
    <property type="evidence" value="ECO:0007669"/>
    <property type="project" value="TreeGrafter"/>
</dbReference>
<keyword evidence="2 5" id="KW-0808">Transferase</keyword>
<dbReference type="GO" id="GO:0033468">
    <property type="term" value="P:CMP-keto-3-deoxy-D-manno-octulosonic acid biosynthetic process"/>
    <property type="evidence" value="ECO:0007669"/>
    <property type="project" value="UniProtKB-UniRule"/>
</dbReference>
<keyword evidence="5" id="KW-0963">Cytoplasm</keyword>
<dbReference type="UniPathway" id="UPA00358">
    <property type="reaction ID" value="UER00476"/>
</dbReference>
<comment type="catalytic activity">
    <reaction evidence="5">
        <text>3-deoxy-alpha-D-manno-oct-2-ulosonate + CTP = CMP-3-deoxy-beta-D-manno-octulosonate + diphosphate</text>
        <dbReference type="Rhea" id="RHEA:23448"/>
        <dbReference type="ChEBI" id="CHEBI:33019"/>
        <dbReference type="ChEBI" id="CHEBI:37563"/>
        <dbReference type="ChEBI" id="CHEBI:85986"/>
        <dbReference type="ChEBI" id="CHEBI:85987"/>
        <dbReference type="EC" id="2.7.7.38"/>
    </reaction>
</comment>
<dbReference type="GO" id="GO:0009103">
    <property type="term" value="P:lipopolysaccharide biosynthetic process"/>
    <property type="evidence" value="ECO:0007669"/>
    <property type="project" value="UniProtKB-UniRule"/>
</dbReference>
<evidence type="ECO:0000256" key="2">
    <source>
        <dbReference type="ARBA" id="ARBA00022679"/>
    </source>
</evidence>
<gene>
    <name evidence="5" type="primary">kdsB</name>
    <name evidence="6" type="ORF">C3L24_02265</name>
</gene>
<comment type="subcellular location">
    <subcellularLocation>
        <location evidence="5">Cytoplasm</location>
    </subcellularLocation>
    <subcellularLocation>
        <location evidence="1">Membrane</location>
    </subcellularLocation>
</comment>
<dbReference type="PANTHER" id="PTHR42866">
    <property type="entry name" value="3-DEOXY-MANNO-OCTULOSONATE CYTIDYLYLTRANSFERASE"/>
    <property type="match status" value="1"/>
</dbReference>
<dbReference type="Gene3D" id="3.90.550.10">
    <property type="entry name" value="Spore Coat Polysaccharide Biosynthesis Protein SpsA, Chain A"/>
    <property type="match status" value="1"/>
</dbReference>
<comment type="function">
    <text evidence="5">Activates KDO (a required 8-carbon sugar) for incorporation into bacterial lipopolysaccharide in Gram-negative bacteria.</text>
</comment>